<dbReference type="AlphaFoldDB" id="A0A2T4VX38"/>
<sequence length="195" mass="22412">MKVLSLLNTMCDLVGLSRFEMIYGNQDDNAALLIALLQQSGEEISFRLDWPKLLRKVTVDHVPFNLPSDFHRPLLGGAVIMQDNTFARPVSTAADWEIVKNHSIVPWYWIDDKVLYLSISYPAILRYFSKNWVIDSQDKSKQTITSDDDTTVLPSYILIKDVIWRWRREQGLSFSDQLREFDAAISSEMLLLLGG</sequence>
<evidence type="ECO:0000313" key="1">
    <source>
        <dbReference type="EMBL" id="PTL86337.1"/>
    </source>
</evidence>
<accession>A0A2T4VX38</accession>
<name>A0A2T4VX38_9HYPH</name>
<reference evidence="2" key="1">
    <citation type="submission" date="2018-02" db="EMBL/GenBank/DDBJ databases">
        <title>Genome sequence of Candidatus Liberibacter europaeus.</title>
        <authorList>
            <person name="Frampton R.A."/>
            <person name="Thompson S.M."/>
            <person name="David C."/>
            <person name="Addison S.M."/>
            <person name="Smith G.R."/>
        </authorList>
    </citation>
    <scope>NUCLEOTIDE SEQUENCE [LARGE SCALE GENOMIC DNA]</scope>
</reference>
<protein>
    <submittedName>
        <fullName evidence="1">Uncharacterized protein</fullName>
    </submittedName>
</protein>
<proteinExistence type="predicted"/>
<comment type="caution">
    <text evidence="1">The sequence shown here is derived from an EMBL/GenBank/DDBJ whole genome shotgun (WGS) entry which is preliminary data.</text>
</comment>
<dbReference type="EMBL" id="PSQJ01000004">
    <property type="protein sequence ID" value="PTL86337.1"/>
    <property type="molecule type" value="Genomic_DNA"/>
</dbReference>
<dbReference type="Proteomes" id="UP000240811">
    <property type="component" value="Unassembled WGS sequence"/>
</dbReference>
<evidence type="ECO:0000313" key="2">
    <source>
        <dbReference type="Proteomes" id="UP000240811"/>
    </source>
</evidence>
<organism evidence="1 2">
    <name type="scientific">Candidatus Liberibacter europaeus</name>
    <dbReference type="NCBI Taxonomy" id="744859"/>
    <lineage>
        <taxon>Bacteria</taxon>
        <taxon>Pseudomonadati</taxon>
        <taxon>Pseudomonadota</taxon>
        <taxon>Alphaproteobacteria</taxon>
        <taxon>Hyphomicrobiales</taxon>
        <taxon>Rhizobiaceae</taxon>
        <taxon>Liberibacter</taxon>
    </lineage>
</organism>
<gene>
    <name evidence="1" type="ORF">C4617_03795</name>
</gene>